<proteinExistence type="predicted"/>
<evidence type="ECO:0000313" key="2">
    <source>
        <dbReference type="EMBL" id="GAA5531043.1"/>
    </source>
</evidence>
<dbReference type="PANTHER" id="PTHR40396:SF1">
    <property type="entry name" value="ATPASE AAA-TYPE CORE DOMAIN-CONTAINING PROTEIN"/>
    <property type="match status" value="1"/>
</dbReference>
<comment type="caution">
    <text evidence="2">The sequence shown here is derived from an EMBL/GenBank/DDBJ whole genome shotgun (WGS) entry which is preliminary data.</text>
</comment>
<sequence>MLIGMSVGNYRSFHEVVTFSMAATAITSRDKTLDQHTVFSVGNVSLLTSAAIYGANASGKSNCIAALRFIRDFVINSARSMQIDDPIQVERFRLSTATIDQPSFFELSFMIETTQYRYGCEVTSQAVVSEWLYHTRNVRETMVFEREGDQIELTEAFKEFRQLRQFTRNNALFLSIIAQFNGEIAKTILKWFTQIQIDLSINDRQGRTNILRQFEQADDQAAIIHFVKALDVGITDIQVQPLSRDELSNNKAEHFTMHTGLDIAKAFSLPSQLITLHKQFDAEGNPVGEETFEIEAHESDGTKKLLALAFPIVHALKHGSLLVVDELDARIHPLITWEIIKLFNTATSNPHHAQLIFTTHDTNLLSHDLFRRDQVWFTEKTRHGATKLYSLVEYKVRNDASLEKNYIEGRYGAIPFLGDIASIVEDHRDE</sequence>
<feature type="domain" description="ATPase AAA-type core" evidence="1">
    <location>
        <begin position="50"/>
        <end position="366"/>
    </location>
</feature>
<dbReference type="Gene3D" id="3.40.50.300">
    <property type="entry name" value="P-loop containing nucleotide triphosphate hydrolases"/>
    <property type="match status" value="1"/>
</dbReference>
<organism evidence="2 3">
    <name type="scientific">Herpetosiphon gulosus</name>
    <dbReference type="NCBI Taxonomy" id="1973496"/>
    <lineage>
        <taxon>Bacteria</taxon>
        <taxon>Bacillati</taxon>
        <taxon>Chloroflexota</taxon>
        <taxon>Chloroflexia</taxon>
        <taxon>Herpetosiphonales</taxon>
        <taxon>Herpetosiphonaceae</taxon>
        <taxon>Herpetosiphon</taxon>
    </lineage>
</organism>
<gene>
    <name evidence="2" type="ORF">Hgul01_04867</name>
</gene>
<dbReference type="EMBL" id="BAABRU010000030">
    <property type="protein sequence ID" value="GAA5531043.1"/>
    <property type="molecule type" value="Genomic_DNA"/>
</dbReference>
<protein>
    <recommendedName>
        <fullName evidence="1">ATPase AAA-type core domain-containing protein</fullName>
    </recommendedName>
</protein>
<evidence type="ECO:0000259" key="1">
    <source>
        <dbReference type="Pfam" id="PF13304"/>
    </source>
</evidence>
<dbReference type="Pfam" id="PF13304">
    <property type="entry name" value="AAA_21"/>
    <property type="match status" value="1"/>
</dbReference>
<reference evidence="2 3" key="1">
    <citation type="submission" date="2024-02" db="EMBL/GenBank/DDBJ databases">
        <title>Herpetosiphon gulosus NBRC 112829.</title>
        <authorList>
            <person name="Ichikawa N."/>
            <person name="Katano-Makiyama Y."/>
            <person name="Hidaka K."/>
        </authorList>
    </citation>
    <scope>NUCLEOTIDE SEQUENCE [LARGE SCALE GENOMIC DNA]</scope>
    <source>
        <strain evidence="2 3">NBRC 112829</strain>
    </source>
</reference>
<dbReference type="InterPro" id="IPR027417">
    <property type="entry name" value="P-loop_NTPase"/>
</dbReference>
<dbReference type="InterPro" id="IPR003959">
    <property type="entry name" value="ATPase_AAA_core"/>
</dbReference>
<keyword evidence="3" id="KW-1185">Reference proteome</keyword>
<dbReference type="RefSeq" id="WP_345724628.1">
    <property type="nucleotide sequence ID" value="NZ_BAABRU010000030.1"/>
</dbReference>
<evidence type="ECO:0000313" key="3">
    <source>
        <dbReference type="Proteomes" id="UP001428290"/>
    </source>
</evidence>
<dbReference type="SUPFAM" id="SSF52540">
    <property type="entry name" value="P-loop containing nucleoside triphosphate hydrolases"/>
    <property type="match status" value="1"/>
</dbReference>
<name>A0ABP9X875_9CHLR</name>
<dbReference type="Proteomes" id="UP001428290">
    <property type="component" value="Unassembled WGS sequence"/>
</dbReference>
<accession>A0ABP9X875</accession>
<dbReference type="PANTHER" id="PTHR40396">
    <property type="entry name" value="ATPASE-LIKE PROTEIN"/>
    <property type="match status" value="1"/>
</dbReference>